<evidence type="ECO:0000256" key="1">
    <source>
        <dbReference type="ARBA" id="ARBA00006464"/>
    </source>
</evidence>
<proteinExistence type="inferred from homology"/>
<accession>A0A844CQB7</accession>
<gene>
    <name evidence="4" type="ORF">FDP25_09510</name>
</gene>
<evidence type="ECO:0000256" key="2">
    <source>
        <dbReference type="ARBA" id="ARBA00023169"/>
    </source>
</evidence>
<feature type="domain" description="Bacterial sugar transferase" evidence="3">
    <location>
        <begin position="2"/>
        <end position="178"/>
    </location>
</feature>
<dbReference type="InterPro" id="IPR003362">
    <property type="entry name" value="Bact_transf"/>
</dbReference>
<keyword evidence="2" id="KW-0270">Exopolysaccharide synthesis</keyword>
<keyword evidence="5" id="KW-1185">Reference proteome</keyword>
<evidence type="ECO:0000313" key="4">
    <source>
        <dbReference type="EMBL" id="MRU15665.1"/>
    </source>
</evidence>
<dbReference type="GO" id="GO:0000271">
    <property type="term" value="P:polysaccharide biosynthetic process"/>
    <property type="evidence" value="ECO:0007669"/>
    <property type="project" value="UniProtKB-KW"/>
</dbReference>
<organism evidence="4 5">
    <name type="scientific">Roseovarius bejariae</name>
    <dbReference type="NCBI Taxonomy" id="2576383"/>
    <lineage>
        <taxon>Bacteria</taxon>
        <taxon>Pseudomonadati</taxon>
        <taxon>Pseudomonadota</taxon>
        <taxon>Alphaproteobacteria</taxon>
        <taxon>Rhodobacterales</taxon>
        <taxon>Roseobacteraceae</taxon>
        <taxon>Roseovarius</taxon>
    </lineage>
</organism>
<comment type="caution">
    <text evidence="4">The sequence shown here is derived from an EMBL/GenBank/DDBJ whole genome shotgun (WGS) entry which is preliminary data.</text>
</comment>
<dbReference type="PANTHER" id="PTHR30576:SF0">
    <property type="entry name" value="UNDECAPRENYL-PHOSPHATE N-ACETYLGALACTOSAMINYL 1-PHOSPHATE TRANSFERASE-RELATED"/>
    <property type="match status" value="1"/>
</dbReference>
<dbReference type="EMBL" id="SZWE01000001">
    <property type="protein sequence ID" value="MRU15665.1"/>
    <property type="molecule type" value="Genomic_DNA"/>
</dbReference>
<dbReference type="PANTHER" id="PTHR30576">
    <property type="entry name" value="COLANIC BIOSYNTHESIS UDP-GLUCOSE LIPID CARRIER TRANSFERASE"/>
    <property type="match status" value="1"/>
</dbReference>
<dbReference type="Proteomes" id="UP000564704">
    <property type="component" value="Unassembled WGS sequence"/>
</dbReference>
<dbReference type="AlphaFoldDB" id="A0A844CQB7"/>
<name>A0A844CQB7_9RHOB</name>
<dbReference type="GO" id="GO:0016780">
    <property type="term" value="F:phosphotransferase activity, for other substituted phosphate groups"/>
    <property type="evidence" value="ECO:0007669"/>
    <property type="project" value="TreeGrafter"/>
</dbReference>
<keyword evidence="4" id="KW-0808">Transferase</keyword>
<reference evidence="4 5" key="1">
    <citation type="submission" date="2019-05" db="EMBL/GenBank/DDBJ databases">
        <title>Roseovarius bejariae sp. nov., a moderately halophylic bacterium isolated from a saline soil in Rambla Salada (Murcia).</title>
        <authorList>
            <person name="Castro D.J."/>
            <person name="Gomez-Altuve A."/>
            <person name="Reina J.C."/>
            <person name="Rodriguez M."/>
            <person name="Sampedro I."/>
            <person name="Llamas I."/>
            <person name="Martinez-Checa F."/>
        </authorList>
    </citation>
    <scope>NUCLEOTIDE SEQUENCE [LARGE SCALE GENOMIC DNA]</scope>
    <source>
        <strain evidence="4 5">A21</strain>
    </source>
</reference>
<protein>
    <submittedName>
        <fullName evidence="4">Sugar transferase</fullName>
    </submittedName>
</protein>
<evidence type="ECO:0000313" key="5">
    <source>
        <dbReference type="Proteomes" id="UP000564704"/>
    </source>
</evidence>
<sequence length="184" mass="20962">MAFAVLALPILLVLAVVLYLANPHFNPGSVFFRQVRMGWDGKAFTMWKFRTMTDNGTSVRDANAPLEEHRITPLGRLLRRSKLDELPNILNIFTGDMSLVGPRPDAFEHANEYLIRVPHYRKRFTVRPGITGLAQVRGGYADNHRAVERKARYDIFYIENASFRLEMHVIASTFAVVFSGIGQR</sequence>
<comment type="similarity">
    <text evidence="1">Belongs to the bacterial sugar transferase family.</text>
</comment>
<dbReference type="Pfam" id="PF02397">
    <property type="entry name" value="Bac_transf"/>
    <property type="match status" value="1"/>
</dbReference>
<evidence type="ECO:0000259" key="3">
    <source>
        <dbReference type="Pfam" id="PF02397"/>
    </source>
</evidence>
<dbReference type="OrthoDB" id="9808602at2"/>